<protein>
    <submittedName>
        <fullName evidence="2">VWA domain-containing protein</fullName>
    </submittedName>
</protein>
<keyword evidence="1" id="KW-0472">Membrane</keyword>
<gene>
    <name evidence="2" type="ORF">H0921_01085</name>
</gene>
<evidence type="ECO:0000256" key="1">
    <source>
        <dbReference type="SAM" id="Phobius"/>
    </source>
</evidence>
<feature type="transmembrane region" description="Helical" evidence="1">
    <location>
        <begin position="52"/>
        <end position="71"/>
    </location>
</feature>
<keyword evidence="3" id="KW-1185">Reference proteome</keyword>
<dbReference type="Gene3D" id="3.40.50.410">
    <property type="entry name" value="von Willebrand factor, type A domain"/>
    <property type="match status" value="1"/>
</dbReference>
<proteinExistence type="predicted"/>
<reference evidence="2 3" key="1">
    <citation type="submission" date="2020-07" db="EMBL/GenBank/DDBJ databases">
        <title>Thermogemmata thermophila gen. nov., sp. nov., a novel moderate thermophilic planctomycete from a Kamchatka hot spring.</title>
        <authorList>
            <person name="Elcheninov A.G."/>
            <person name="Podosokorskaya O.A."/>
            <person name="Kovaleva O.L."/>
            <person name="Novikov A."/>
            <person name="Bonch-Osmolovskaya E.A."/>
            <person name="Toshchakov S.V."/>
            <person name="Kublanov I.V."/>
        </authorList>
    </citation>
    <scope>NUCLEOTIDE SEQUENCE [LARGE SCALE GENOMIC DNA]</scope>
    <source>
        <strain evidence="2 3">2918</strain>
    </source>
</reference>
<dbReference type="InterPro" id="IPR036465">
    <property type="entry name" value="vWFA_dom_sf"/>
</dbReference>
<dbReference type="SUPFAM" id="SSF52317">
    <property type="entry name" value="Class I glutamine amidotransferase-like"/>
    <property type="match status" value="1"/>
</dbReference>
<dbReference type="RefSeq" id="WP_194536173.1">
    <property type="nucleotide sequence ID" value="NZ_JACEFB010000001.1"/>
</dbReference>
<name>A0A7V9AA54_9BACT</name>
<keyword evidence="1" id="KW-1133">Transmembrane helix</keyword>
<dbReference type="EMBL" id="JACEFB010000001">
    <property type="protein sequence ID" value="MBA2224751.1"/>
    <property type="molecule type" value="Genomic_DNA"/>
</dbReference>
<dbReference type="Proteomes" id="UP000542342">
    <property type="component" value="Unassembled WGS sequence"/>
</dbReference>
<dbReference type="AlphaFoldDB" id="A0A7V9AA54"/>
<comment type="caution">
    <text evidence="2">The sequence shown here is derived from an EMBL/GenBank/DDBJ whole genome shotgun (WGS) entry which is preliminary data.</text>
</comment>
<dbReference type="PANTHER" id="PTHR37947">
    <property type="entry name" value="BLL2462 PROTEIN"/>
    <property type="match status" value="1"/>
</dbReference>
<accession>A0A7V9AA54</accession>
<dbReference type="Gene3D" id="3.40.50.880">
    <property type="match status" value="1"/>
</dbReference>
<dbReference type="SUPFAM" id="SSF53300">
    <property type="entry name" value="vWA-like"/>
    <property type="match status" value="1"/>
</dbReference>
<evidence type="ECO:0000313" key="3">
    <source>
        <dbReference type="Proteomes" id="UP000542342"/>
    </source>
</evidence>
<organism evidence="2 3">
    <name type="scientific">Thermogemmata fonticola</name>
    <dbReference type="NCBI Taxonomy" id="2755323"/>
    <lineage>
        <taxon>Bacteria</taxon>
        <taxon>Pseudomonadati</taxon>
        <taxon>Planctomycetota</taxon>
        <taxon>Planctomycetia</taxon>
        <taxon>Gemmatales</taxon>
        <taxon>Gemmataceae</taxon>
        <taxon>Thermogemmata</taxon>
    </lineage>
</organism>
<sequence length="816" mass="92506">MQVADWFVTLRPAYPWSIPFYGLLAWAVLALVLIGITLWAYGSHPQLSRRRLAVLIILRLFALTVALMTAVRPAVGVQQEPRYPSVLLVGIDLSESMTVQDEVNSQSRIEAVRRMLEKCQPLLEELSQEQQVQVVFYAIGSPDFDPSTSLYTPSAVADGKRSDYGTYLHRSFERWQAERFLRGHWLIGDGADNGQRYSAVAEAARWARRGVPLTTFTVGDENTRSDTRDLVVTAVQCDPAPAPIKTEVTVTASVQAYGYVGSRVVARVFVAEKSVATDEFLLSQEKDNRIRLTFKAPDQPGEVKVRLVVGQERDGQIVPLSGESSPHNNASETYLTVTKDGIRVLVIDRLRWENTLLLDALRSDKRFDINLVLRQTQDLPPTLQERQFLDFEAQAYDVVIIGNVRGSELLQVDAAFWDKLRERVLRRGLGVMFLGGEHAYYDLPEDLLPVTPLPGKIVEAVDPATQRPLELYQIVPTEAGLDKMCRLAKDRAESAALWNALNSRRSRAKITGYNRLIRKPTGTIYAWAAPQVDPVEAGRPMPENRDPLLVGHQIGDANRGRVLAFAAYDTYLWTSFGQPKTRQGLDIHQRFWKQCVLWLAHQEEEEGQAYIRPALRQLKVGTEQTLRVGVKKPNGDDDPEAEMTVKIVPLKSDQKEPDAEELERTPPEIIFRDAEGAKVLHRPRQPGEYFVLLSSPKKNEQGQPVLDPQGRPVLLQAAARYIVQPDVSEEMLRVNADHDFMKRLSQAYGGKALRLEDLPQALRELKQHTFAWTRPKPRYYPDWRRDHSQGFLPLWLFLFAFFLLGEWGLRRLWGLV</sequence>
<dbReference type="InterPro" id="IPR029062">
    <property type="entry name" value="Class_I_gatase-like"/>
</dbReference>
<keyword evidence="1" id="KW-0812">Transmembrane</keyword>
<evidence type="ECO:0000313" key="2">
    <source>
        <dbReference type="EMBL" id="MBA2224751.1"/>
    </source>
</evidence>
<dbReference type="PANTHER" id="PTHR37947:SF1">
    <property type="entry name" value="BLL2462 PROTEIN"/>
    <property type="match status" value="1"/>
</dbReference>
<dbReference type="CDD" id="cd00198">
    <property type="entry name" value="vWFA"/>
    <property type="match status" value="1"/>
</dbReference>
<feature type="transmembrane region" description="Helical" evidence="1">
    <location>
        <begin position="20"/>
        <end position="40"/>
    </location>
</feature>